<dbReference type="VEuPathDB" id="FungiDB:CPAG_09197"/>
<dbReference type="AlphaFoldDB" id="A0A0J6ILU6"/>
<organism evidence="1 2">
    <name type="scientific">Coccidioides posadasii RMSCC 3488</name>
    <dbReference type="NCBI Taxonomy" id="454284"/>
    <lineage>
        <taxon>Eukaryota</taxon>
        <taxon>Fungi</taxon>
        <taxon>Dikarya</taxon>
        <taxon>Ascomycota</taxon>
        <taxon>Pezizomycotina</taxon>
        <taxon>Eurotiomycetes</taxon>
        <taxon>Eurotiomycetidae</taxon>
        <taxon>Onygenales</taxon>
        <taxon>Onygenaceae</taxon>
        <taxon>Coccidioides</taxon>
    </lineage>
</organism>
<reference evidence="2" key="3">
    <citation type="journal article" date="2010" name="Genome Res.">
        <title>Population genomic sequencing of Coccidioides fungi reveals recent hybridization and transposon control.</title>
        <authorList>
            <person name="Neafsey D.E."/>
            <person name="Barker B.M."/>
            <person name="Sharpton T.J."/>
            <person name="Stajich J.E."/>
            <person name="Park D.J."/>
            <person name="Whiston E."/>
            <person name="Hung C.-Y."/>
            <person name="McMahan C."/>
            <person name="White J."/>
            <person name="Sykes S."/>
            <person name="Heiman D."/>
            <person name="Young S."/>
            <person name="Zeng Q."/>
            <person name="Abouelleil A."/>
            <person name="Aftuck L."/>
            <person name="Bessette D."/>
            <person name="Brown A."/>
            <person name="FitzGerald M."/>
            <person name="Lui A."/>
            <person name="Macdonald J.P."/>
            <person name="Priest M."/>
            <person name="Orbach M.J."/>
            <person name="Galgiani J.N."/>
            <person name="Kirkland T.N."/>
            <person name="Cole G.T."/>
            <person name="Birren B.W."/>
            <person name="Henn M.R."/>
            <person name="Taylor J.W."/>
            <person name="Rounsley S.D."/>
        </authorList>
    </citation>
    <scope>NUCLEOTIDE SEQUENCE [LARGE SCALE GENOMIC DNA]</scope>
    <source>
        <strain evidence="2">RMSCC 3488</strain>
    </source>
</reference>
<sequence length="106" mass="11663">MGETRSDCREFLGSPLVSSQLASPSWRHNQLPSTARDDSTLRPLRQAGNHVNVFCPVCSSAWSSKSSAARRNIDSLECHPGLCNSTPFGLFPPPKGQVWLKEPWAL</sequence>
<name>A0A0J6ILU6_COCPO</name>
<proteinExistence type="predicted"/>
<dbReference type="Proteomes" id="UP000054567">
    <property type="component" value="Unassembled WGS sequence"/>
</dbReference>
<accession>A0A0J6ILU6</accession>
<dbReference type="EMBL" id="DS268114">
    <property type="protein sequence ID" value="KMM72907.1"/>
    <property type="molecule type" value="Genomic_DNA"/>
</dbReference>
<reference evidence="2" key="2">
    <citation type="journal article" date="2009" name="Genome Res.">
        <title>Comparative genomic analyses of the human fungal pathogens Coccidioides and their relatives.</title>
        <authorList>
            <person name="Sharpton T.J."/>
            <person name="Stajich J.E."/>
            <person name="Rounsley S.D."/>
            <person name="Gardner M.J."/>
            <person name="Wortman J.R."/>
            <person name="Jordar V.S."/>
            <person name="Maiti R."/>
            <person name="Kodira C.D."/>
            <person name="Neafsey D.E."/>
            <person name="Zeng Q."/>
            <person name="Hung C.-Y."/>
            <person name="McMahan C."/>
            <person name="Muszewska A."/>
            <person name="Grynberg M."/>
            <person name="Mandel M.A."/>
            <person name="Kellner E.M."/>
            <person name="Barker B.M."/>
            <person name="Galgiani J.N."/>
            <person name="Orbach M.J."/>
            <person name="Kirkland T.N."/>
            <person name="Cole G.T."/>
            <person name="Henn M.R."/>
            <person name="Birren B.W."/>
            <person name="Taylor J.W."/>
        </authorList>
    </citation>
    <scope>NUCLEOTIDE SEQUENCE [LARGE SCALE GENOMIC DNA]</scope>
    <source>
        <strain evidence="2">RMSCC 3488</strain>
    </source>
</reference>
<evidence type="ECO:0000313" key="2">
    <source>
        <dbReference type="Proteomes" id="UP000054567"/>
    </source>
</evidence>
<evidence type="ECO:0000313" key="1">
    <source>
        <dbReference type="EMBL" id="KMM72907.1"/>
    </source>
</evidence>
<gene>
    <name evidence="1" type="ORF">CPAG_09197</name>
</gene>
<reference evidence="1 2" key="1">
    <citation type="submission" date="2007-06" db="EMBL/GenBank/DDBJ databases">
        <title>The Genome Sequence of Coccidioides posadasii RMSCC_3488.</title>
        <authorList>
            <consortium name="Coccidioides Genome Resources Consortium"/>
            <consortium name="The Broad Institute Genome Sequencing Platform"/>
            <person name="Henn M.R."/>
            <person name="Sykes S."/>
            <person name="Young S."/>
            <person name="Jaffe D."/>
            <person name="Berlin A."/>
            <person name="Alvarez P."/>
            <person name="Butler J."/>
            <person name="Gnerre S."/>
            <person name="Grabherr M."/>
            <person name="Mauceli E."/>
            <person name="Brockman W."/>
            <person name="Kodira C."/>
            <person name="Alvarado L."/>
            <person name="Zeng Q."/>
            <person name="Crawford M."/>
            <person name="Antoine C."/>
            <person name="Devon K."/>
            <person name="Galgiani J."/>
            <person name="Orsborn K."/>
            <person name="Lewis M.L."/>
            <person name="Nusbaum C."/>
            <person name="Galagan J."/>
            <person name="Birren B."/>
        </authorList>
    </citation>
    <scope>NUCLEOTIDE SEQUENCE [LARGE SCALE GENOMIC DNA]</scope>
    <source>
        <strain evidence="1 2">RMSCC 3488</strain>
    </source>
</reference>
<protein>
    <submittedName>
        <fullName evidence="1">Uncharacterized protein</fullName>
    </submittedName>
</protein>